<reference evidence="1 2" key="1">
    <citation type="submission" date="2018-09" db="EMBL/GenBank/DDBJ databases">
        <title>Genomic investigation of the strawberry pathogen Phytophthora fragariae indicates pathogenicity is determined by transcriptional variation in three key races.</title>
        <authorList>
            <person name="Adams T.M."/>
            <person name="Armitage A.D."/>
            <person name="Sobczyk M.K."/>
            <person name="Bates H.J."/>
            <person name="Dunwell J.M."/>
            <person name="Nellist C.F."/>
            <person name="Harrison R.J."/>
        </authorList>
    </citation>
    <scope>NUCLEOTIDE SEQUENCE [LARGE SCALE GENOMIC DNA]</scope>
    <source>
        <strain evidence="1 2">NOV-77</strain>
    </source>
</reference>
<gene>
    <name evidence="1" type="ORF">PF008_g22870</name>
</gene>
<evidence type="ECO:0000313" key="2">
    <source>
        <dbReference type="Proteomes" id="UP000486351"/>
    </source>
</evidence>
<sequence>MLYEGYTQPGRSFNFNPAHSAEVITVWKQTQSAETTQSVGLTVVAFDKRSRGPGQVLIAVGHHGLRSAQQRQVLLRLPVAREALNPAFRLG</sequence>
<dbReference type="Proteomes" id="UP000486351">
    <property type="component" value="Unassembled WGS sequence"/>
</dbReference>
<accession>A0A6G0QSM6</accession>
<evidence type="ECO:0000313" key="1">
    <source>
        <dbReference type="EMBL" id="KAE9300991.1"/>
    </source>
</evidence>
<name>A0A6G0QSM6_9STRA</name>
<comment type="caution">
    <text evidence="1">The sequence shown here is derived from an EMBL/GenBank/DDBJ whole genome shotgun (WGS) entry which is preliminary data.</text>
</comment>
<organism evidence="1 2">
    <name type="scientific">Phytophthora fragariae</name>
    <dbReference type="NCBI Taxonomy" id="53985"/>
    <lineage>
        <taxon>Eukaryota</taxon>
        <taxon>Sar</taxon>
        <taxon>Stramenopiles</taxon>
        <taxon>Oomycota</taxon>
        <taxon>Peronosporomycetes</taxon>
        <taxon>Peronosporales</taxon>
        <taxon>Peronosporaceae</taxon>
        <taxon>Phytophthora</taxon>
    </lineage>
</organism>
<dbReference type="AlphaFoldDB" id="A0A6G0QSM6"/>
<dbReference type="EMBL" id="QXFY01002219">
    <property type="protein sequence ID" value="KAE9300991.1"/>
    <property type="molecule type" value="Genomic_DNA"/>
</dbReference>
<proteinExistence type="predicted"/>
<protein>
    <submittedName>
        <fullName evidence="1">Uncharacterized protein</fullName>
    </submittedName>
</protein>